<proteinExistence type="predicted"/>
<reference evidence="2" key="1">
    <citation type="journal article" date="2022" name="Mol. Ecol. Resour.">
        <title>The genomes of chicory, endive, great burdock and yacon provide insights into Asteraceae palaeo-polyploidization history and plant inulin production.</title>
        <authorList>
            <person name="Fan W."/>
            <person name="Wang S."/>
            <person name="Wang H."/>
            <person name="Wang A."/>
            <person name="Jiang F."/>
            <person name="Liu H."/>
            <person name="Zhao H."/>
            <person name="Xu D."/>
            <person name="Zhang Y."/>
        </authorList>
    </citation>
    <scope>NUCLEOTIDE SEQUENCE [LARGE SCALE GENOMIC DNA]</scope>
    <source>
        <strain evidence="2">cv. Punajuju</strain>
    </source>
</reference>
<dbReference type="Proteomes" id="UP001055811">
    <property type="component" value="Linkage Group LG01"/>
</dbReference>
<evidence type="ECO:0000313" key="2">
    <source>
        <dbReference type="Proteomes" id="UP001055811"/>
    </source>
</evidence>
<evidence type="ECO:0000313" key="1">
    <source>
        <dbReference type="EMBL" id="KAI3789598.1"/>
    </source>
</evidence>
<organism evidence="1 2">
    <name type="scientific">Cichorium intybus</name>
    <name type="common">Chicory</name>
    <dbReference type="NCBI Taxonomy" id="13427"/>
    <lineage>
        <taxon>Eukaryota</taxon>
        <taxon>Viridiplantae</taxon>
        <taxon>Streptophyta</taxon>
        <taxon>Embryophyta</taxon>
        <taxon>Tracheophyta</taxon>
        <taxon>Spermatophyta</taxon>
        <taxon>Magnoliopsida</taxon>
        <taxon>eudicotyledons</taxon>
        <taxon>Gunneridae</taxon>
        <taxon>Pentapetalae</taxon>
        <taxon>asterids</taxon>
        <taxon>campanulids</taxon>
        <taxon>Asterales</taxon>
        <taxon>Asteraceae</taxon>
        <taxon>Cichorioideae</taxon>
        <taxon>Cichorieae</taxon>
        <taxon>Cichoriinae</taxon>
        <taxon>Cichorium</taxon>
    </lineage>
</organism>
<keyword evidence="2" id="KW-1185">Reference proteome</keyword>
<sequence>MRILDLFIWLDERHLMGLKKKVLEVVVMTTLWVVSTPRLRCVNCGNEVITDRTAISIFPFSMRVSDFKHK</sequence>
<comment type="caution">
    <text evidence="1">The sequence shown here is derived from an EMBL/GenBank/DDBJ whole genome shotgun (WGS) entry which is preliminary data.</text>
</comment>
<protein>
    <submittedName>
        <fullName evidence="1">Uncharacterized protein</fullName>
    </submittedName>
</protein>
<name>A0ACB9H2B7_CICIN</name>
<gene>
    <name evidence="1" type="ORF">L2E82_02398</name>
</gene>
<accession>A0ACB9H2B7</accession>
<dbReference type="EMBL" id="CM042009">
    <property type="protein sequence ID" value="KAI3789598.1"/>
    <property type="molecule type" value="Genomic_DNA"/>
</dbReference>
<reference evidence="1 2" key="2">
    <citation type="journal article" date="2022" name="Mol. Ecol. Resour.">
        <title>The genomes of chicory, endive, great burdock and yacon provide insights into Asteraceae paleo-polyploidization history and plant inulin production.</title>
        <authorList>
            <person name="Fan W."/>
            <person name="Wang S."/>
            <person name="Wang H."/>
            <person name="Wang A."/>
            <person name="Jiang F."/>
            <person name="Liu H."/>
            <person name="Zhao H."/>
            <person name="Xu D."/>
            <person name="Zhang Y."/>
        </authorList>
    </citation>
    <scope>NUCLEOTIDE SEQUENCE [LARGE SCALE GENOMIC DNA]</scope>
    <source>
        <strain evidence="2">cv. Punajuju</strain>
        <tissue evidence="1">Leaves</tissue>
    </source>
</reference>